<gene>
    <name evidence="2" type="ORF">WDJ61_03415</name>
</gene>
<protein>
    <submittedName>
        <fullName evidence="2">DinB family protein</fullName>
    </submittedName>
</protein>
<dbReference type="Proteomes" id="UP001387364">
    <property type="component" value="Chromosome"/>
</dbReference>
<accession>A0ABZ2NB12</accession>
<dbReference type="EMBL" id="CP147404">
    <property type="protein sequence ID" value="WXB94821.1"/>
    <property type="molecule type" value="Genomic_DNA"/>
</dbReference>
<evidence type="ECO:0000313" key="2">
    <source>
        <dbReference type="EMBL" id="WXB94821.1"/>
    </source>
</evidence>
<dbReference type="SUPFAM" id="SSF109854">
    <property type="entry name" value="DinB/YfiT-like putative metalloenzymes"/>
    <property type="match status" value="1"/>
</dbReference>
<evidence type="ECO:0000259" key="1">
    <source>
        <dbReference type="Pfam" id="PF12867"/>
    </source>
</evidence>
<dbReference type="Gene3D" id="1.20.120.450">
    <property type="entry name" value="dinb family like domain"/>
    <property type="match status" value="1"/>
</dbReference>
<reference evidence="2 3" key="1">
    <citation type="submission" date="2024-02" db="EMBL/GenBank/DDBJ databases">
        <title>Seven novel Bacillus-like species.</title>
        <authorList>
            <person name="Liu G."/>
        </authorList>
    </citation>
    <scope>NUCLEOTIDE SEQUENCE [LARGE SCALE GENOMIC DNA]</scope>
    <source>
        <strain evidence="2 3">FJAT-52991</strain>
    </source>
</reference>
<keyword evidence="3" id="KW-1185">Reference proteome</keyword>
<sequence length="149" mass="17054">MWERVNFSRIVTLRTLEAIDEAKWDVQPEGFSNTVKWNAGHIYVSMEWFLKEADPNYESDVEKYAPFFATGTKPADWSENPASKEEIIDLLKGQVERVQAHFQDRLADAPANEVKIGPLVLTSIDDILNFSLFHEGLHLGTIQSQMKIM</sequence>
<dbReference type="RefSeq" id="WP_338754687.1">
    <property type="nucleotide sequence ID" value="NZ_CP147404.1"/>
</dbReference>
<evidence type="ECO:0000313" key="3">
    <source>
        <dbReference type="Proteomes" id="UP001387364"/>
    </source>
</evidence>
<dbReference type="InterPro" id="IPR034660">
    <property type="entry name" value="DinB/YfiT-like"/>
</dbReference>
<dbReference type="InterPro" id="IPR024775">
    <property type="entry name" value="DinB-like"/>
</dbReference>
<proteinExistence type="predicted"/>
<name>A0ABZ2NB12_9BACI</name>
<feature type="domain" description="DinB-like" evidence="1">
    <location>
        <begin position="11"/>
        <end position="142"/>
    </location>
</feature>
<dbReference type="Pfam" id="PF12867">
    <property type="entry name" value="DinB_2"/>
    <property type="match status" value="1"/>
</dbReference>
<organism evidence="2 3">
    <name type="scientific">Bacillus kandeliae</name>
    <dbReference type="NCBI Taxonomy" id="3129297"/>
    <lineage>
        <taxon>Bacteria</taxon>
        <taxon>Bacillati</taxon>
        <taxon>Bacillota</taxon>
        <taxon>Bacilli</taxon>
        <taxon>Bacillales</taxon>
        <taxon>Bacillaceae</taxon>
        <taxon>Bacillus</taxon>
    </lineage>
</organism>